<gene>
    <name evidence="1" type="ORF">L873DRAFT_1794469</name>
</gene>
<dbReference type="AlphaFoldDB" id="A0A3N4J4A2"/>
<evidence type="ECO:0000313" key="1">
    <source>
        <dbReference type="EMBL" id="RPA92067.1"/>
    </source>
</evidence>
<proteinExistence type="predicted"/>
<keyword evidence="2" id="KW-1185">Reference proteome</keyword>
<protein>
    <submittedName>
        <fullName evidence="1">Uncharacterized protein</fullName>
    </submittedName>
</protein>
<reference evidence="1 2" key="1">
    <citation type="journal article" date="2018" name="Nat. Ecol. Evol.">
        <title>Pezizomycetes genomes reveal the molecular basis of ectomycorrhizal truffle lifestyle.</title>
        <authorList>
            <person name="Murat C."/>
            <person name="Payen T."/>
            <person name="Noel B."/>
            <person name="Kuo A."/>
            <person name="Morin E."/>
            <person name="Chen J."/>
            <person name="Kohler A."/>
            <person name="Krizsan K."/>
            <person name="Balestrini R."/>
            <person name="Da Silva C."/>
            <person name="Montanini B."/>
            <person name="Hainaut M."/>
            <person name="Levati E."/>
            <person name="Barry K.W."/>
            <person name="Belfiori B."/>
            <person name="Cichocki N."/>
            <person name="Clum A."/>
            <person name="Dockter R.B."/>
            <person name="Fauchery L."/>
            <person name="Guy J."/>
            <person name="Iotti M."/>
            <person name="Le Tacon F."/>
            <person name="Lindquist E.A."/>
            <person name="Lipzen A."/>
            <person name="Malagnac F."/>
            <person name="Mello A."/>
            <person name="Molinier V."/>
            <person name="Miyauchi S."/>
            <person name="Poulain J."/>
            <person name="Riccioni C."/>
            <person name="Rubini A."/>
            <person name="Sitrit Y."/>
            <person name="Splivallo R."/>
            <person name="Traeger S."/>
            <person name="Wang M."/>
            <person name="Zifcakova L."/>
            <person name="Wipf D."/>
            <person name="Zambonelli A."/>
            <person name="Paolocci F."/>
            <person name="Nowrousian M."/>
            <person name="Ottonello S."/>
            <person name="Baldrian P."/>
            <person name="Spatafora J.W."/>
            <person name="Henrissat B."/>
            <person name="Nagy L.G."/>
            <person name="Aury J.M."/>
            <person name="Wincker P."/>
            <person name="Grigoriev I.V."/>
            <person name="Bonfante P."/>
            <person name="Martin F.M."/>
        </authorList>
    </citation>
    <scope>NUCLEOTIDE SEQUENCE [LARGE SCALE GENOMIC DNA]</scope>
    <source>
        <strain evidence="1 2">120613-1</strain>
    </source>
</reference>
<dbReference type="Proteomes" id="UP000276215">
    <property type="component" value="Unassembled WGS sequence"/>
</dbReference>
<dbReference type="EMBL" id="ML120481">
    <property type="protein sequence ID" value="RPA92067.1"/>
    <property type="molecule type" value="Genomic_DNA"/>
</dbReference>
<evidence type="ECO:0000313" key="2">
    <source>
        <dbReference type="Proteomes" id="UP000276215"/>
    </source>
</evidence>
<accession>A0A3N4J4A2</accession>
<name>A0A3N4J4A2_9PEZI</name>
<sequence length="141" mass="16507">MAKALLASYIEPDFRHKYGGCESAKMMWSTFRKNQKKNRAEYFHHINDNIQSLQVVDFPSVINFNEKFKFFLSDLILSDTEGQEMNDMEATYILLRVLPTKDESWRMFGQIQASMSKPQVLMDKMLRYESSMKSDKRNAGA</sequence>
<organism evidence="1 2">
    <name type="scientific">Choiromyces venosus 120613-1</name>
    <dbReference type="NCBI Taxonomy" id="1336337"/>
    <lineage>
        <taxon>Eukaryota</taxon>
        <taxon>Fungi</taxon>
        <taxon>Dikarya</taxon>
        <taxon>Ascomycota</taxon>
        <taxon>Pezizomycotina</taxon>
        <taxon>Pezizomycetes</taxon>
        <taxon>Pezizales</taxon>
        <taxon>Tuberaceae</taxon>
        <taxon>Choiromyces</taxon>
    </lineage>
</organism>